<dbReference type="RefSeq" id="WP_125164379.1">
    <property type="nucleotide sequence ID" value="NZ_CP034234.1"/>
</dbReference>
<dbReference type="InterPro" id="IPR042177">
    <property type="entry name" value="Cell/Rod_1"/>
</dbReference>
<dbReference type="AlphaFoldDB" id="A0A3Q8S7G5"/>
<name>A0A3Q8S7G5_9FIRM</name>
<dbReference type="GO" id="GO:0008360">
    <property type="term" value="P:regulation of cell shape"/>
    <property type="evidence" value="ECO:0007669"/>
    <property type="project" value="UniProtKB-KW"/>
</dbReference>
<evidence type="ECO:0000259" key="6">
    <source>
        <dbReference type="Pfam" id="PF04085"/>
    </source>
</evidence>
<keyword evidence="8" id="KW-1185">Reference proteome</keyword>
<protein>
    <recommendedName>
        <fullName evidence="2 5">Cell shape-determining protein MreC</fullName>
    </recommendedName>
    <alternativeName>
        <fullName evidence="4 5">Cell shape protein MreC</fullName>
    </alternativeName>
</protein>
<gene>
    <name evidence="7" type="primary">mreC</name>
    <name evidence="7" type="ORF">EEI45_05070</name>
</gene>
<dbReference type="PANTHER" id="PTHR34138">
    <property type="entry name" value="CELL SHAPE-DETERMINING PROTEIN MREC"/>
    <property type="match status" value="1"/>
</dbReference>
<evidence type="ECO:0000256" key="5">
    <source>
        <dbReference type="PIRNR" id="PIRNR038471"/>
    </source>
</evidence>
<evidence type="ECO:0000256" key="4">
    <source>
        <dbReference type="ARBA" id="ARBA00032089"/>
    </source>
</evidence>
<feature type="domain" description="Rod shape-determining protein MreC beta-barrel core" evidence="6">
    <location>
        <begin position="126"/>
        <end position="277"/>
    </location>
</feature>
<dbReference type="Proteomes" id="UP000278804">
    <property type="component" value="Chromosome"/>
</dbReference>
<evidence type="ECO:0000256" key="2">
    <source>
        <dbReference type="ARBA" id="ARBA00013855"/>
    </source>
</evidence>
<dbReference type="KEGG" id="eri:EEI45_05070"/>
<dbReference type="GO" id="GO:0005886">
    <property type="term" value="C:plasma membrane"/>
    <property type="evidence" value="ECO:0007669"/>
    <property type="project" value="TreeGrafter"/>
</dbReference>
<dbReference type="InterPro" id="IPR042175">
    <property type="entry name" value="Cell/Rod_MreC_2"/>
</dbReference>
<evidence type="ECO:0000313" key="8">
    <source>
        <dbReference type="Proteomes" id="UP000278804"/>
    </source>
</evidence>
<dbReference type="Gene3D" id="2.40.10.340">
    <property type="entry name" value="Rod shape-determining protein MreC, domain 1"/>
    <property type="match status" value="1"/>
</dbReference>
<comment type="function">
    <text evidence="5">Involved in formation and maintenance of cell shape.</text>
</comment>
<evidence type="ECO:0000313" key="7">
    <source>
        <dbReference type="EMBL" id="AZK44201.1"/>
    </source>
</evidence>
<sequence>MKRKNNFRRLLIYLLTTVIVCLFGMGFVKKSSFYESSDRNFFSFISMVRYGLIDYPIETMSNVVKDTSTMWDVRHENDKLRTQLETSHHWQTRLNELESEVAELKALNELNSVYSEFTQVNATVKNRSSEKWDSVITIDKGSEDGVAVGDGVVAPKGIIGKVLSVDKNQSLVALLIANDENSNATVQIEVSKGNYVQGILNSYDHEKKLFSVVLLESTSTIAADMPVSTASISSVYPSGLFVGKVDSVKNVADSVGVLVYVKPSVDYNNIKYVSVVKKS</sequence>
<dbReference type="InterPro" id="IPR055342">
    <property type="entry name" value="MreC_beta-barrel_core"/>
</dbReference>
<dbReference type="InterPro" id="IPR007221">
    <property type="entry name" value="MreC"/>
</dbReference>
<comment type="similarity">
    <text evidence="1 5">Belongs to the MreC family.</text>
</comment>
<dbReference type="Pfam" id="PF04085">
    <property type="entry name" value="MreC"/>
    <property type="match status" value="1"/>
</dbReference>
<keyword evidence="3 5" id="KW-0133">Cell shape</keyword>
<dbReference type="NCBIfam" id="TIGR00219">
    <property type="entry name" value="mreC"/>
    <property type="match status" value="1"/>
</dbReference>
<proteinExistence type="inferred from homology"/>
<evidence type="ECO:0000256" key="3">
    <source>
        <dbReference type="ARBA" id="ARBA00022960"/>
    </source>
</evidence>
<evidence type="ECO:0000256" key="1">
    <source>
        <dbReference type="ARBA" id="ARBA00009369"/>
    </source>
</evidence>
<reference evidence="7 8" key="1">
    <citation type="journal article" date="2020" name="Int. J. Syst. Evol. Microbiol.">
        <title>Description of Erysipelothrix piscisicarius sp. nov., an emergent fish pathogen, and assessment of virulence using a tiger barb (Puntigrus tetrazona) infection model.</title>
        <authorList>
            <person name="Pomaranski E.K."/>
            <person name="Griffin M.J."/>
            <person name="Camus A.C."/>
            <person name="Armwood A.R."/>
            <person name="Shelley J."/>
            <person name="Waldbieser G.C."/>
            <person name="LaFrentz B.R."/>
            <person name="Garcia J.C."/>
            <person name="Yanong R."/>
            <person name="Soto E."/>
        </authorList>
    </citation>
    <scope>NUCLEOTIDE SEQUENCE [LARGE SCALE GENOMIC DNA]</scope>
    <source>
        <strain evidence="7 8">15TAL0474</strain>
    </source>
</reference>
<dbReference type="PIRSF" id="PIRSF038471">
    <property type="entry name" value="MreC"/>
    <property type="match status" value="1"/>
</dbReference>
<dbReference type="EMBL" id="CP034234">
    <property type="protein sequence ID" value="AZK44201.1"/>
    <property type="molecule type" value="Genomic_DNA"/>
</dbReference>
<dbReference type="PANTHER" id="PTHR34138:SF1">
    <property type="entry name" value="CELL SHAPE-DETERMINING PROTEIN MREC"/>
    <property type="match status" value="1"/>
</dbReference>
<accession>A0A3Q8S7G5</accession>
<organism evidence="7 8">
    <name type="scientific">Erysipelothrix piscisicarius</name>
    <dbReference type="NCBI Taxonomy" id="2485784"/>
    <lineage>
        <taxon>Bacteria</taxon>
        <taxon>Bacillati</taxon>
        <taxon>Bacillota</taxon>
        <taxon>Erysipelotrichia</taxon>
        <taxon>Erysipelotrichales</taxon>
        <taxon>Erysipelotrichaceae</taxon>
        <taxon>Erysipelothrix</taxon>
    </lineage>
</organism>
<dbReference type="Gene3D" id="2.40.10.350">
    <property type="entry name" value="Rod shape-determining protein MreC, domain 2"/>
    <property type="match status" value="1"/>
</dbReference>